<dbReference type="Pfam" id="PF00850">
    <property type="entry name" value="Hist_deacetyl"/>
    <property type="match status" value="1"/>
</dbReference>
<sequence>MAENAKFGYVYDEGMLLHRCNYDSTMLECPQRIQIIYERLLRDGLLIDAQKIQSRKAEDWELLLNHPQELIDSLEDLNLDEECEEFCRGYELLWLCPQSVDAARIAVGSTIDMLKANINGLIGNGFAIIRPPGHHSYSNQPQAYCIFNTTAIVAKYAVEKLHLKRVLIIDIDYHCGNGTYQSLKNDNRFLFINFHAYHYGASWPFDSEYDYDSSATNHISIPLNAAMNNEFDYMAALYIIVMPLAKEFAPELVLISAGFDAAYCDQIVELDSFGQAIKAHGYGHIARLLDEHWPNKVLAILEGGYLPESYAECASQLTRGLQGASLPNIAHQKSLNTCMVETIWSGLCHHSKRWESAAVMLSRLQQQQMHNNLPIYAPPSERVFVGRKFRLIWNRIKEFRVARTRGWIQLEEATASNGSKYNDAVNRINAYIMEYDYTSQRDDLNEETFIKRMLWTPSSASEAFLLSAPATLYFYNAMEQCLNDDTSKYLIVDMATLNGVQRNISS</sequence>
<dbReference type="AlphaFoldDB" id="A0A914ZLR1"/>
<dbReference type="InterPro" id="IPR023696">
    <property type="entry name" value="Ureohydrolase_dom_sf"/>
</dbReference>
<dbReference type="InterPro" id="IPR000286">
    <property type="entry name" value="HDACs"/>
</dbReference>
<dbReference type="GO" id="GO:0040029">
    <property type="term" value="P:epigenetic regulation of gene expression"/>
    <property type="evidence" value="ECO:0007669"/>
    <property type="project" value="TreeGrafter"/>
</dbReference>
<dbReference type="PANTHER" id="PTHR10625">
    <property type="entry name" value="HISTONE DEACETYLASE HDAC1-RELATED"/>
    <property type="match status" value="1"/>
</dbReference>
<accession>A0A914ZLR1</accession>
<feature type="domain" description="Histone deacetylase" evidence="2">
    <location>
        <begin position="28"/>
        <end position="320"/>
    </location>
</feature>
<organism evidence="3 4">
    <name type="scientific">Parascaris univalens</name>
    <name type="common">Nematode worm</name>
    <dbReference type="NCBI Taxonomy" id="6257"/>
    <lineage>
        <taxon>Eukaryota</taxon>
        <taxon>Metazoa</taxon>
        <taxon>Ecdysozoa</taxon>
        <taxon>Nematoda</taxon>
        <taxon>Chromadorea</taxon>
        <taxon>Rhabditida</taxon>
        <taxon>Spirurina</taxon>
        <taxon>Ascaridomorpha</taxon>
        <taxon>Ascaridoidea</taxon>
        <taxon>Ascarididae</taxon>
        <taxon>Parascaris</taxon>
    </lineage>
</organism>
<dbReference type="Proteomes" id="UP000887569">
    <property type="component" value="Unplaced"/>
</dbReference>
<dbReference type="SUPFAM" id="SSF52768">
    <property type="entry name" value="Arginase/deacetylase"/>
    <property type="match status" value="1"/>
</dbReference>
<dbReference type="GO" id="GO:0000118">
    <property type="term" value="C:histone deacetylase complex"/>
    <property type="evidence" value="ECO:0007669"/>
    <property type="project" value="TreeGrafter"/>
</dbReference>
<dbReference type="InterPro" id="IPR023801">
    <property type="entry name" value="His_deacetylse_dom"/>
</dbReference>
<reference evidence="4" key="1">
    <citation type="submission" date="2022-11" db="UniProtKB">
        <authorList>
            <consortium name="WormBaseParasite"/>
        </authorList>
    </citation>
    <scope>IDENTIFICATION</scope>
</reference>
<dbReference type="PANTHER" id="PTHR10625:SF1">
    <property type="entry name" value="HISTONE DEACETYLASE DOMAIN-CONTAINING PROTEIN"/>
    <property type="match status" value="1"/>
</dbReference>
<name>A0A914ZLR1_PARUN</name>
<dbReference type="InterPro" id="IPR037138">
    <property type="entry name" value="His_deacetylse_dom_sf"/>
</dbReference>
<keyword evidence="3" id="KW-1185">Reference proteome</keyword>
<dbReference type="Gene3D" id="3.40.800.20">
    <property type="entry name" value="Histone deacetylase domain"/>
    <property type="match status" value="1"/>
</dbReference>
<evidence type="ECO:0000259" key="2">
    <source>
        <dbReference type="Pfam" id="PF00850"/>
    </source>
</evidence>
<proteinExistence type="predicted"/>
<comment type="catalytic activity">
    <reaction evidence="1">
        <text>N(6)-acetyl-L-lysyl-[histone] + H2O = L-lysyl-[histone] + acetate</text>
        <dbReference type="Rhea" id="RHEA:58196"/>
        <dbReference type="Rhea" id="RHEA-COMP:9845"/>
        <dbReference type="Rhea" id="RHEA-COMP:11338"/>
        <dbReference type="ChEBI" id="CHEBI:15377"/>
        <dbReference type="ChEBI" id="CHEBI:29969"/>
        <dbReference type="ChEBI" id="CHEBI:30089"/>
        <dbReference type="ChEBI" id="CHEBI:61930"/>
        <dbReference type="EC" id="3.5.1.98"/>
    </reaction>
</comment>
<dbReference type="PRINTS" id="PR01270">
    <property type="entry name" value="HDASUPER"/>
</dbReference>
<evidence type="ECO:0000313" key="4">
    <source>
        <dbReference type="WBParaSite" id="PgB06_g114_t01"/>
    </source>
</evidence>
<dbReference type="WBParaSite" id="PgB06_g114_t01">
    <property type="protein sequence ID" value="PgB06_g114_t01"/>
    <property type="gene ID" value="PgB06_g114"/>
</dbReference>
<dbReference type="GO" id="GO:0141221">
    <property type="term" value="F:histone deacetylase activity, hydrolytic mechanism"/>
    <property type="evidence" value="ECO:0007669"/>
    <property type="project" value="UniProtKB-EC"/>
</dbReference>
<evidence type="ECO:0000313" key="3">
    <source>
        <dbReference type="Proteomes" id="UP000887569"/>
    </source>
</evidence>
<evidence type="ECO:0000256" key="1">
    <source>
        <dbReference type="ARBA" id="ARBA00048287"/>
    </source>
</evidence>
<protein>
    <submittedName>
        <fullName evidence="4">Histone deacetylase domain-containing protein</fullName>
    </submittedName>
</protein>